<name>A0A9L0RHC3_HORSE</name>
<keyword evidence="4" id="KW-1185">Reference proteome</keyword>
<evidence type="ECO:0000256" key="2">
    <source>
        <dbReference type="SAM" id="MobiDB-lite"/>
    </source>
</evidence>
<protein>
    <submittedName>
        <fullName evidence="3">Proline rich 15 like</fullName>
    </submittedName>
</protein>
<feature type="region of interest" description="Disordered" evidence="2">
    <location>
        <begin position="184"/>
        <end position="253"/>
    </location>
</feature>
<gene>
    <name evidence="3" type="primary">PRR15L</name>
</gene>
<evidence type="ECO:0000313" key="3">
    <source>
        <dbReference type="Ensembl" id="ENSECAP00000063334.1"/>
    </source>
</evidence>
<feature type="compositionally biased region" description="Low complexity" evidence="2">
    <location>
        <begin position="51"/>
        <end position="60"/>
    </location>
</feature>
<dbReference type="PANTHER" id="PTHR14581:SF5">
    <property type="entry name" value="PROLINE-RICH PROTEIN 15-LIKE PROTEIN"/>
    <property type="match status" value="1"/>
</dbReference>
<organism evidence="3 4">
    <name type="scientific">Equus caballus</name>
    <name type="common">Horse</name>
    <dbReference type="NCBI Taxonomy" id="9796"/>
    <lineage>
        <taxon>Eukaryota</taxon>
        <taxon>Metazoa</taxon>
        <taxon>Chordata</taxon>
        <taxon>Craniata</taxon>
        <taxon>Vertebrata</taxon>
        <taxon>Euteleostomi</taxon>
        <taxon>Mammalia</taxon>
        <taxon>Eutheria</taxon>
        <taxon>Laurasiatheria</taxon>
        <taxon>Perissodactyla</taxon>
        <taxon>Equidae</taxon>
        <taxon>Equus</taxon>
    </lineage>
</organism>
<feature type="compositionally biased region" description="Basic and acidic residues" evidence="2">
    <location>
        <begin position="206"/>
        <end position="215"/>
    </location>
</feature>
<dbReference type="Pfam" id="PF15321">
    <property type="entry name" value="ATAD4"/>
    <property type="match status" value="1"/>
</dbReference>
<feature type="region of interest" description="Disordered" evidence="2">
    <location>
        <begin position="30"/>
        <end position="88"/>
    </location>
</feature>
<dbReference type="Ensembl" id="ENSECAT00000118896.1">
    <property type="protein sequence ID" value="ENSECAP00000063334.1"/>
    <property type="gene ID" value="ENSECAG00000002658.3"/>
</dbReference>
<dbReference type="AlphaFoldDB" id="A0A9L0RHC3"/>
<dbReference type="InterPro" id="IPR028237">
    <property type="entry name" value="PRR15"/>
</dbReference>
<comment type="similarity">
    <text evidence="1">Belongs to the PRR15 family.</text>
</comment>
<evidence type="ECO:0000256" key="1">
    <source>
        <dbReference type="ARBA" id="ARBA00010096"/>
    </source>
</evidence>
<accession>A0A9L0RHC3</accession>
<reference evidence="3 4" key="1">
    <citation type="journal article" date="2009" name="Science">
        <title>Genome sequence, comparative analysis, and population genetics of the domestic horse.</title>
        <authorList>
            <consortium name="Broad Institute Genome Sequencing Platform"/>
            <consortium name="Broad Institute Whole Genome Assembly Team"/>
            <person name="Wade C.M."/>
            <person name="Giulotto E."/>
            <person name="Sigurdsson S."/>
            <person name="Zoli M."/>
            <person name="Gnerre S."/>
            <person name="Imsland F."/>
            <person name="Lear T.L."/>
            <person name="Adelson D.L."/>
            <person name="Bailey E."/>
            <person name="Bellone R.R."/>
            <person name="Bloecker H."/>
            <person name="Distl O."/>
            <person name="Edgar R.C."/>
            <person name="Garber M."/>
            <person name="Leeb T."/>
            <person name="Mauceli E."/>
            <person name="MacLeod J.N."/>
            <person name="Penedo M.C.T."/>
            <person name="Raison J.M."/>
            <person name="Sharpe T."/>
            <person name="Vogel J."/>
            <person name="Andersson L."/>
            <person name="Antczak D.F."/>
            <person name="Biagi T."/>
            <person name="Binns M.M."/>
            <person name="Chowdhary B.P."/>
            <person name="Coleman S.J."/>
            <person name="Della Valle G."/>
            <person name="Fryc S."/>
            <person name="Guerin G."/>
            <person name="Hasegawa T."/>
            <person name="Hill E.W."/>
            <person name="Jurka J."/>
            <person name="Kiialainen A."/>
            <person name="Lindgren G."/>
            <person name="Liu J."/>
            <person name="Magnani E."/>
            <person name="Mickelson J.R."/>
            <person name="Murray J."/>
            <person name="Nergadze S.G."/>
            <person name="Onofrio R."/>
            <person name="Pedroni S."/>
            <person name="Piras M.F."/>
            <person name="Raudsepp T."/>
            <person name="Rocchi M."/>
            <person name="Roeed K.H."/>
            <person name="Ryder O.A."/>
            <person name="Searle S."/>
            <person name="Skow L."/>
            <person name="Swinburne J.E."/>
            <person name="Syvaenen A.C."/>
            <person name="Tozaki T."/>
            <person name="Valberg S.J."/>
            <person name="Vaudin M."/>
            <person name="White J.R."/>
            <person name="Zody M.C."/>
            <person name="Lander E.S."/>
            <person name="Lindblad-Toh K."/>
        </authorList>
    </citation>
    <scope>NUCLEOTIDE SEQUENCE [LARGE SCALE GENOMIC DNA]</scope>
    <source>
        <strain evidence="3 4">Thoroughbred</strain>
    </source>
</reference>
<dbReference type="PANTHER" id="PTHR14581">
    <property type="match status" value="1"/>
</dbReference>
<evidence type="ECO:0000313" key="4">
    <source>
        <dbReference type="Proteomes" id="UP000002281"/>
    </source>
</evidence>
<sequence>ALWARSWILHSPSSLAALDGRWWGRGPQLRPGSNWGTHRPSKRPVPPSWPSPELLPETPSGTSSSVQGCAKPRWGKRPKQTSQAVPLGHSPLQGTLKVFIWPLSATPALSKWELHKIPLGFSGCLSSATGTELAIWDLLPGQREGPTLGSGNAMTEVGWWKLTFLRKKKSTPKVLYEIPETYAQTEGGAETPRPDSEGPNGNFNTRLEKIVDKNTKGKHVKVSHSGRFKEKSKVRATLAENPNLFEEREGKGQ</sequence>
<reference evidence="3" key="3">
    <citation type="submission" date="2025-09" db="UniProtKB">
        <authorList>
            <consortium name="Ensembl"/>
        </authorList>
    </citation>
    <scope>IDENTIFICATION</scope>
    <source>
        <strain evidence="3">Thoroughbred</strain>
    </source>
</reference>
<dbReference type="GeneTree" id="ENSGT00940000154534"/>
<feature type="compositionally biased region" description="Basic residues" evidence="2">
    <location>
        <begin position="216"/>
        <end position="226"/>
    </location>
</feature>
<proteinExistence type="inferred from homology"/>
<reference evidence="3" key="2">
    <citation type="submission" date="2025-08" db="UniProtKB">
        <authorList>
            <consortium name="Ensembl"/>
        </authorList>
    </citation>
    <scope>IDENTIFICATION</scope>
    <source>
        <strain evidence="3">Thoroughbred</strain>
    </source>
</reference>
<dbReference type="Proteomes" id="UP000002281">
    <property type="component" value="Chromosome 11"/>
</dbReference>